<feature type="region of interest" description="Disordered" evidence="1">
    <location>
        <begin position="97"/>
        <end position="145"/>
    </location>
</feature>
<gene>
    <name evidence="2" type="ORF">EJ04DRAFT_523222</name>
</gene>
<organism evidence="2 3">
    <name type="scientific">Polyplosphaeria fusca</name>
    <dbReference type="NCBI Taxonomy" id="682080"/>
    <lineage>
        <taxon>Eukaryota</taxon>
        <taxon>Fungi</taxon>
        <taxon>Dikarya</taxon>
        <taxon>Ascomycota</taxon>
        <taxon>Pezizomycotina</taxon>
        <taxon>Dothideomycetes</taxon>
        <taxon>Pleosporomycetidae</taxon>
        <taxon>Pleosporales</taxon>
        <taxon>Tetraplosphaeriaceae</taxon>
        <taxon>Polyplosphaeria</taxon>
    </lineage>
</organism>
<feature type="region of interest" description="Disordered" evidence="1">
    <location>
        <begin position="184"/>
        <end position="211"/>
    </location>
</feature>
<feature type="compositionally biased region" description="Basic and acidic residues" evidence="1">
    <location>
        <begin position="132"/>
        <end position="141"/>
    </location>
</feature>
<accession>A0A9P4V1W4</accession>
<sequence length="211" mass="21981">MSRHVPRASPLGAAVSLIPAQLRGGLGDRNRYIRPGLEARYRRMRHEADLGLAAEAEPWASEGPIPSQMLAGRGRTSASAFAIAAVVRPRAQVHEPDRHFDVDDGTTTMRERHKPGELSGLGCGDTAAATDGQRRRSEAKRNGGGAAVAIAGRGRVTLFPPTSAGGGLGSASVPELAVLCAHGEREGEDAQSAMCSPASRGPALRDSNSFG</sequence>
<keyword evidence="3" id="KW-1185">Reference proteome</keyword>
<evidence type="ECO:0000256" key="1">
    <source>
        <dbReference type="SAM" id="MobiDB-lite"/>
    </source>
</evidence>
<protein>
    <submittedName>
        <fullName evidence="2">Uncharacterized protein</fullName>
    </submittedName>
</protein>
<name>A0A9P4V1W4_9PLEO</name>
<comment type="caution">
    <text evidence="2">The sequence shown here is derived from an EMBL/GenBank/DDBJ whole genome shotgun (WGS) entry which is preliminary data.</text>
</comment>
<evidence type="ECO:0000313" key="3">
    <source>
        <dbReference type="Proteomes" id="UP000799444"/>
    </source>
</evidence>
<reference evidence="2" key="1">
    <citation type="journal article" date="2020" name="Stud. Mycol.">
        <title>101 Dothideomycetes genomes: a test case for predicting lifestyles and emergence of pathogens.</title>
        <authorList>
            <person name="Haridas S."/>
            <person name="Albert R."/>
            <person name="Binder M."/>
            <person name="Bloem J."/>
            <person name="Labutti K."/>
            <person name="Salamov A."/>
            <person name="Andreopoulos B."/>
            <person name="Baker S."/>
            <person name="Barry K."/>
            <person name="Bills G."/>
            <person name="Bluhm B."/>
            <person name="Cannon C."/>
            <person name="Castanera R."/>
            <person name="Culley D."/>
            <person name="Daum C."/>
            <person name="Ezra D."/>
            <person name="Gonzalez J."/>
            <person name="Henrissat B."/>
            <person name="Kuo A."/>
            <person name="Liang C."/>
            <person name="Lipzen A."/>
            <person name="Lutzoni F."/>
            <person name="Magnuson J."/>
            <person name="Mondo S."/>
            <person name="Nolan M."/>
            <person name="Ohm R."/>
            <person name="Pangilinan J."/>
            <person name="Park H.-J."/>
            <person name="Ramirez L."/>
            <person name="Alfaro M."/>
            <person name="Sun H."/>
            <person name="Tritt A."/>
            <person name="Yoshinaga Y."/>
            <person name="Zwiers L.-H."/>
            <person name="Turgeon B."/>
            <person name="Goodwin S."/>
            <person name="Spatafora J."/>
            <person name="Crous P."/>
            <person name="Grigoriev I."/>
        </authorList>
    </citation>
    <scope>NUCLEOTIDE SEQUENCE</scope>
    <source>
        <strain evidence="2">CBS 125425</strain>
    </source>
</reference>
<dbReference type="AlphaFoldDB" id="A0A9P4V1W4"/>
<dbReference type="Proteomes" id="UP000799444">
    <property type="component" value="Unassembled WGS sequence"/>
</dbReference>
<proteinExistence type="predicted"/>
<evidence type="ECO:0000313" key="2">
    <source>
        <dbReference type="EMBL" id="KAF2734969.1"/>
    </source>
</evidence>
<dbReference type="EMBL" id="ML996141">
    <property type="protein sequence ID" value="KAF2734969.1"/>
    <property type="molecule type" value="Genomic_DNA"/>
</dbReference>